<dbReference type="RefSeq" id="WP_080886571.1">
    <property type="nucleotide sequence ID" value="NZ_LT828648.1"/>
</dbReference>
<name>A0A1W1I550_9BACT</name>
<feature type="region of interest" description="Disordered" evidence="1">
    <location>
        <begin position="161"/>
        <end position="195"/>
    </location>
</feature>
<evidence type="ECO:0000313" key="3">
    <source>
        <dbReference type="Proteomes" id="UP000192042"/>
    </source>
</evidence>
<gene>
    <name evidence="2" type="ORF">NSJP_1976</name>
</gene>
<dbReference type="KEGG" id="nja:NSJP_1976"/>
<dbReference type="OrthoDB" id="9785964at2"/>
<dbReference type="AlphaFoldDB" id="A0A1W1I550"/>
<evidence type="ECO:0000313" key="2">
    <source>
        <dbReference type="EMBL" id="SLM48148.1"/>
    </source>
</evidence>
<protein>
    <submittedName>
        <fullName evidence="2">Uncharacterized protein</fullName>
    </submittedName>
</protein>
<accession>A0A1W1I550</accession>
<sequence length="217" mass="24181">MPRSLRRLTLIAGCWAAFITPIIASSLAVASPIDQLSDLTGRVSVVVTLKGRDNFNSEYRYDVSAKNLSSETFAGDSLYIVLDKVTNIGGEERENLNSDPILSRMDVLGQEGETSDGKPYFRIPPGANPDLVPYSQSLPVSIRLRNKDYMIVFTPSFKVYGARRPPPEPKQQSQAQPPSPSTNPRHQAQERQTDKLIQLLLKKGVITEEEWRKANQP</sequence>
<proteinExistence type="predicted"/>
<organism evidence="2 3">
    <name type="scientific">Nitrospira japonica</name>
    <dbReference type="NCBI Taxonomy" id="1325564"/>
    <lineage>
        <taxon>Bacteria</taxon>
        <taxon>Pseudomonadati</taxon>
        <taxon>Nitrospirota</taxon>
        <taxon>Nitrospiria</taxon>
        <taxon>Nitrospirales</taxon>
        <taxon>Nitrospiraceae</taxon>
        <taxon>Nitrospira</taxon>
    </lineage>
</organism>
<dbReference type="EMBL" id="LT828648">
    <property type="protein sequence ID" value="SLM48148.1"/>
    <property type="molecule type" value="Genomic_DNA"/>
</dbReference>
<dbReference type="STRING" id="1325564.NSJP_1976"/>
<reference evidence="2 3" key="1">
    <citation type="submission" date="2017-03" db="EMBL/GenBank/DDBJ databases">
        <authorList>
            <person name="Afonso C.L."/>
            <person name="Miller P.J."/>
            <person name="Scott M.A."/>
            <person name="Spackman E."/>
            <person name="Goraichik I."/>
            <person name="Dimitrov K.M."/>
            <person name="Suarez D.L."/>
            <person name="Swayne D.E."/>
        </authorList>
    </citation>
    <scope>NUCLEOTIDE SEQUENCE [LARGE SCALE GENOMIC DNA]</scope>
    <source>
        <strain evidence="2">Genome sequencing of Nitrospira japonica strain NJ11</strain>
    </source>
</reference>
<keyword evidence="3" id="KW-1185">Reference proteome</keyword>
<evidence type="ECO:0000256" key="1">
    <source>
        <dbReference type="SAM" id="MobiDB-lite"/>
    </source>
</evidence>
<dbReference type="Proteomes" id="UP000192042">
    <property type="component" value="Chromosome I"/>
</dbReference>